<dbReference type="HOGENOM" id="CLU_1169342_0_0_11"/>
<dbReference type="EMBL" id="CP001803">
    <property type="protein sequence ID" value="ACY24029.1"/>
    <property type="molecule type" value="Genomic_DNA"/>
</dbReference>
<protein>
    <submittedName>
        <fullName evidence="1">Uncharacterized protein</fullName>
    </submittedName>
</protein>
<reference evidence="1 2" key="1">
    <citation type="journal article" date="2010" name="Stand. Genomic Sci.">
        <title>Complete genome sequence of Gordonia bronchialis type strain (3410).</title>
        <authorList>
            <person name="Ivanova N."/>
            <person name="Sikorski J."/>
            <person name="Jando M."/>
            <person name="Lapidus A."/>
            <person name="Nolan M."/>
            <person name="Lucas S."/>
            <person name="Del Rio T.G."/>
            <person name="Tice H."/>
            <person name="Copeland A."/>
            <person name="Cheng J.F."/>
            <person name="Chen F."/>
            <person name="Bruce D."/>
            <person name="Goodwin L."/>
            <person name="Pitluck S."/>
            <person name="Mavromatis K."/>
            <person name="Ovchinnikova G."/>
            <person name="Pati A."/>
            <person name="Chen A."/>
            <person name="Palaniappan K."/>
            <person name="Land M."/>
            <person name="Hauser L."/>
            <person name="Chang Y.J."/>
            <person name="Jeffries C.D."/>
            <person name="Chain P."/>
            <person name="Saunders E."/>
            <person name="Han C."/>
            <person name="Detter J.C."/>
            <person name="Brettin T."/>
            <person name="Rohde M."/>
            <person name="Goker M."/>
            <person name="Bristow J."/>
            <person name="Eisen J.A."/>
            <person name="Markowitz V."/>
            <person name="Hugenholtz P."/>
            <person name="Klenk H.P."/>
            <person name="Kyrpides N.C."/>
        </authorList>
    </citation>
    <scope>NUCLEOTIDE SEQUENCE [LARGE SCALE GENOMIC DNA]</scope>
    <source>
        <strain evidence="2">ATCC 25592 / DSM 43247 / BCRC 13721 / JCM 3198 / KCTC 3076 / NBRC 16047 / NCTC 10667</strain>
        <plasmid evidence="2">pGBRO01</plasmid>
    </source>
</reference>
<geneLocation type="plasmid" evidence="1 2">
    <name>pGBRO01</name>
</geneLocation>
<sequence length="237" mass="25643">MSTAGHPRPRLSTSTQAVAASPIDVAASQPDFATSNLDDHTLYGSLPLDDPGLEVDATERLEVRFLASLIWAPTPLAAQVIAALIGTPQQRDQDGTHAEPPVAHLPATAPLLWQPVCQLLFDTIVELVDEGSPLCPELVDARLASRGQRRRALNVLLDTVSPREHSALPGSRDLPYLAAALVDGWYRRGFRTLAVRAAQIADTAEVDTLAGHLADLTSHQQRAERRRLSIRDALARL</sequence>
<accession>D0LFI0</accession>
<keyword evidence="2" id="KW-1185">Reference proteome</keyword>
<evidence type="ECO:0000313" key="1">
    <source>
        <dbReference type="EMBL" id="ACY24029.1"/>
    </source>
</evidence>
<evidence type="ECO:0000313" key="2">
    <source>
        <dbReference type="Proteomes" id="UP000001219"/>
    </source>
</evidence>
<organism evidence="1 2">
    <name type="scientific">Gordonia bronchialis (strain ATCC 25592 / DSM 43247 / BCRC 13721 / JCM 3198 / KCTC 3076 / NBRC 16047 / NCTC 10667)</name>
    <name type="common">Rhodococcus bronchialis</name>
    <dbReference type="NCBI Taxonomy" id="526226"/>
    <lineage>
        <taxon>Bacteria</taxon>
        <taxon>Bacillati</taxon>
        <taxon>Actinomycetota</taxon>
        <taxon>Actinomycetes</taxon>
        <taxon>Mycobacteriales</taxon>
        <taxon>Gordoniaceae</taxon>
        <taxon>Gordonia</taxon>
    </lineage>
</organism>
<dbReference type="Gene3D" id="1.10.860.10">
    <property type="entry name" value="DNAb Helicase, Chain A"/>
    <property type="match status" value="1"/>
</dbReference>
<dbReference type="AlphaFoldDB" id="D0LFI0"/>
<dbReference type="Proteomes" id="UP000001219">
    <property type="component" value="Plasmid pGBRO01"/>
</dbReference>
<proteinExistence type="predicted"/>
<dbReference type="KEGG" id="gbr:Gbro_4916"/>
<dbReference type="InterPro" id="IPR016136">
    <property type="entry name" value="DNA_helicase_N/primase_C"/>
</dbReference>
<dbReference type="eggNOG" id="ENOG5033SCI">
    <property type="taxonomic scope" value="Bacteria"/>
</dbReference>
<keyword evidence="1" id="KW-0614">Plasmid</keyword>
<gene>
    <name evidence="1" type="ORF">Gbro_4916</name>
</gene>
<name>D0LFI0_GORB4</name>